<evidence type="ECO:0000313" key="17">
    <source>
        <dbReference type="EMBL" id="CAI9106717.1"/>
    </source>
</evidence>
<dbReference type="InterPro" id="IPR038005">
    <property type="entry name" value="RX-like_CC"/>
</dbReference>
<dbReference type="Gene3D" id="3.40.50.300">
    <property type="entry name" value="P-loop containing nucleotide triphosphate hydrolases"/>
    <property type="match status" value="1"/>
</dbReference>
<dbReference type="AlphaFoldDB" id="A0AAV1DFP9"/>
<keyword evidence="5" id="KW-0963">Cytoplasm</keyword>
<comment type="similarity">
    <text evidence="4">Belongs to the disease resistance NB-LRR family.</text>
</comment>
<dbReference type="FunFam" id="1.10.10.10:FF:000322">
    <property type="entry name" value="Probable disease resistance protein At1g63360"/>
    <property type="match status" value="1"/>
</dbReference>
<dbReference type="Gene3D" id="1.10.10.10">
    <property type="entry name" value="Winged helix-like DNA-binding domain superfamily/Winged helix DNA-binding domain"/>
    <property type="match status" value="1"/>
</dbReference>
<dbReference type="EMBL" id="OX459122">
    <property type="protein sequence ID" value="CAI9106717.1"/>
    <property type="molecule type" value="Genomic_DNA"/>
</dbReference>
<feature type="domain" description="Disease resistance R13L4/SHOC-2-like LRR" evidence="16">
    <location>
        <begin position="951"/>
        <end position="1239"/>
    </location>
</feature>
<evidence type="ECO:0000256" key="4">
    <source>
        <dbReference type="ARBA" id="ARBA00008894"/>
    </source>
</evidence>
<dbReference type="Proteomes" id="UP001161247">
    <property type="component" value="Chromosome 5"/>
</dbReference>
<proteinExistence type="inferred from homology"/>
<evidence type="ECO:0000256" key="1">
    <source>
        <dbReference type="ARBA" id="ARBA00002074"/>
    </source>
</evidence>
<protein>
    <submittedName>
        <fullName evidence="17">OLC1v1005936C2</fullName>
    </submittedName>
</protein>
<keyword evidence="8" id="KW-0677">Repeat</keyword>
<dbReference type="GO" id="GO:0016020">
    <property type="term" value="C:membrane"/>
    <property type="evidence" value="ECO:0007669"/>
    <property type="project" value="UniProtKB-SubCell"/>
</dbReference>
<evidence type="ECO:0000256" key="2">
    <source>
        <dbReference type="ARBA" id="ARBA00004170"/>
    </source>
</evidence>
<evidence type="ECO:0000259" key="13">
    <source>
        <dbReference type="Pfam" id="PF00931"/>
    </source>
</evidence>
<evidence type="ECO:0000256" key="7">
    <source>
        <dbReference type="ARBA" id="ARBA00022667"/>
    </source>
</evidence>
<dbReference type="GO" id="GO:0005524">
    <property type="term" value="F:ATP binding"/>
    <property type="evidence" value="ECO:0007669"/>
    <property type="project" value="UniProtKB-KW"/>
</dbReference>
<dbReference type="InterPro" id="IPR055414">
    <property type="entry name" value="LRR_R13L4/SHOC2-like"/>
</dbReference>
<dbReference type="InterPro" id="IPR044974">
    <property type="entry name" value="Disease_R_plants"/>
</dbReference>
<evidence type="ECO:0000259" key="15">
    <source>
        <dbReference type="Pfam" id="PF23559"/>
    </source>
</evidence>
<dbReference type="PRINTS" id="PR00364">
    <property type="entry name" value="DISEASERSIST"/>
</dbReference>
<evidence type="ECO:0000256" key="5">
    <source>
        <dbReference type="ARBA" id="ARBA00022490"/>
    </source>
</evidence>
<accession>A0AAV1DFP9</accession>
<dbReference type="Gene3D" id="3.80.10.10">
    <property type="entry name" value="Ribonuclease Inhibitor"/>
    <property type="match status" value="2"/>
</dbReference>
<dbReference type="InterPro" id="IPR021929">
    <property type="entry name" value="R1A-like_N"/>
</dbReference>
<dbReference type="InterPro" id="IPR042197">
    <property type="entry name" value="Apaf_helical"/>
</dbReference>
<organism evidence="17 18">
    <name type="scientific">Oldenlandia corymbosa var. corymbosa</name>
    <dbReference type="NCBI Taxonomy" id="529605"/>
    <lineage>
        <taxon>Eukaryota</taxon>
        <taxon>Viridiplantae</taxon>
        <taxon>Streptophyta</taxon>
        <taxon>Embryophyta</taxon>
        <taxon>Tracheophyta</taxon>
        <taxon>Spermatophyta</taxon>
        <taxon>Magnoliopsida</taxon>
        <taxon>eudicotyledons</taxon>
        <taxon>Gunneridae</taxon>
        <taxon>Pentapetalae</taxon>
        <taxon>asterids</taxon>
        <taxon>lamiids</taxon>
        <taxon>Gentianales</taxon>
        <taxon>Rubiaceae</taxon>
        <taxon>Rubioideae</taxon>
        <taxon>Spermacoceae</taxon>
        <taxon>Hedyotis-Oldenlandia complex</taxon>
        <taxon>Oldenlandia</taxon>
    </lineage>
</organism>
<evidence type="ECO:0000256" key="11">
    <source>
        <dbReference type="ARBA" id="ARBA00022840"/>
    </source>
</evidence>
<dbReference type="GO" id="GO:0009626">
    <property type="term" value="P:plant-type hypersensitive response"/>
    <property type="evidence" value="ECO:0007669"/>
    <property type="project" value="UniProtKB-KW"/>
</dbReference>
<evidence type="ECO:0000256" key="3">
    <source>
        <dbReference type="ARBA" id="ARBA00004496"/>
    </source>
</evidence>
<dbReference type="Pfam" id="PF12061">
    <property type="entry name" value="NB-LRR"/>
    <property type="match status" value="1"/>
</dbReference>
<feature type="domain" description="Late blight resistance protein R1A-like N-terminal" evidence="14">
    <location>
        <begin position="170"/>
        <end position="367"/>
    </location>
</feature>
<dbReference type="PANTHER" id="PTHR23155">
    <property type="entry name" value="DISEASE RESISTANCE PROTEIN RP"/>
    <property type="match status" value="1"/>
</dbReference>
<keyword evidence="10" id="KW-0611">Plant defense</keyword>
<name>A0AAV1DFP9_OLDCO</name>
<keyword evidence="18" id="KW-1185">Reference proteome</keyword>
<dbReference type="SUPFAM" id="SSF52540">
    <property type="entry name" value="P-loop containing nucleoside triphosphate hydrolases"/>
    <property type="match status" value="1"/>
</dbReference>
<dbReference type="GO" id="GO:0051607">
    <property type="term" value="P:defense response to virus"/>
    <property type="evidence" value="ECO:0007669"/>
    <property type="project" value="UniProtKB-ARBA"/>
</dbReference>
<gene>
    <name evidence="17" type="ORF">OLC1_LOCUS15175</name>
</gene>
<keyword evidence="11" id="KW-0067">ATP-binding</keyword>
<dbReference type="GO" id="GO:0005737">
    <property type="term" value="C:cytoplasm"/>
    <property type="evidence" value="ECO:0007669"/>
    <property type="project" value="UniProtKB-SubCell"/>
</dbReference>
<comment type="function">
    <text evidence="1">Confers resistance to late blight (Phytophthora infestans) races carrying the avirulence gene Avr1. Resistance proteins guard the plant against pathogens that contain an appropriate avirulence protein via an indirect interaction with this avirulence protein. That triggers a defense system including the hypersensitive response, which restricts the pathogen growth.</text>
</comment>
<evidence type="ECO:0000256" key="10">
    <source>
        <dbReference type="ARBA" id="ARBA00022821"/>
    </source>
</evidence>
<feature type="domain" description="Disease resistance protein winged helix" evidence="15">
    <location>
        <begin position="805"/>
        <end position="874"/>
    </location>
</feature>
<dbReference type="Pfam" id="PF23559">
    <property type="entry name" value="WHD_DRP"/>
    <property type="match status" value="1"/>
</dbReference>
<feature type="domain" description="NB-ARC" evidence="13">
    <location>
        <begin position="552"/>
        <end position="719"/>
    </location>
</feature>
<dbReference type="CDD" id="cd14798">
    <property type="entry name" value="RX-CC_like"/>
    <property type="match status" value="1"/>
</dbReference>
<dbReference type="Pfam" id="PF23598">
    <property type="entry name" value="LRR_14"/>
    <property type="match status" value="1"/>
</dbReference>
<dbReference type="PANTHER" id="PTHR23155:SF1152">
    <property type="entry name" value="AAA+ ATPASE DOMAIN-CONTAINING PROTEIN"/>
    <property type="match status" value="1"/>
</dbReference>
<evidence type="ECO:0000259" key="16">
    <source>
        <dbReference type="Pfam" id="PF23598"/>
    </source>
</evidence>
<keyword evidence="12" id="KW-0175">Coiled coil</keyword>
<dbReference type="Pfam" id="PF00931">
    <property type="entry name" value="NB-ARC"/>
    <property type="match status" value="1"/>
</dbReference>
<reference evidence="17" key="1">
    <citation type="submission" date="2023-03" db="EMBL/GenBank/DDBJ databases">
        <authorList>
            <person name="Julca I."/>
        </authorList>
    </citation>
    <scope>NUCLEOTIDE SEQUENCE</scope>
</reference>
<dbReference type="FunFam" id="3.40.50.300:FF:001091">
    <property type="entry name" value="Probable disease resistance protein At1g61300"/>
    <property type="match status" value="1"/>
</dbReference>
<evidence type="ECO:0000259" key="14">
    <source>
        <dbReference type="Pfam" id="PF12061"/>
    </source>
</evidence>
<dbReference type="GO" id="GO:0043531">
    <property type="term" value="F:ADP binding"/>
    <property type="evidence" value="ECO:0007669"/>
    <property type="project" value="InterPro"/>
</dbReference>
<comment type="subcellular location">
    <subcellularLocation>
        <location evidence="3">Cytoplasm</location>
    </subcellularLocation>
    <subcellularLocation>
        <location evidence="2">Membrane</location>
        <topology evidence="2">Peripheral membrane protein</topology>
    </subcellularLocation>
</comment>
<sequence length="1258" mass="144209">MSFTNYELWRDFAMDYCIRIVSDDIDSIRLKYPEDSWRSLLWAKLKDKCSLMRIFYSCGKKWGNGVECASALCSLEQNILKHSLEIQFVYLTFSEAFDDWVAFENDNYDFFRWVTCFIHQQEEAIMEETEALHQILSCGILDTTSSTSQTEMEELLGIIDSILLLEFYNVCRTDDLKESLRFLKNFILFVASRGLVPKHMGDLLIHAGGVVVDVACVIFTTFIALYIESPGWSNLYKLIDRIEPFESRVCEMYVGVLQQASEVSESSNYMAPGCQTLMLADFVDSLLFLLFHLLFRCTDHLHIFDRQIYKLYKGLKFLRTTLREVYDKVDELYDQEMHDLIGSLICEAGVVVCYLFVGKKERSLGEKLDLLISKFDEKLKFVNSEEDEEGEAPRCQLSATFPHTNLLGFIDSILEKMNPVNQHEAHLVVASVKNKLQIVHDDLAFLRSFLLSIKGKHDEDGKLYDLWKRVAKVAYETEFVLDFLVVGGVHQSFIVLLHTIIAEIELIKKEASGSSHSIRQIIKVHTIAITDSKKPFAGKIPDFDEDIVGLDDESEKIVWRLKRGTKNLDIVPIVGMAGLGKTTLAKKVYRDPSITFHFQAHLWCTVSQVWNRKSLLIAILNSLGQKSVEELSRTSEDDLGDALRKYLKGKIYLVILDDVWDTEVWSCLKNSFPDDSKGSRILITSRSENVALGIRTNSKPLHLRLLTFDESWELFQKKMCFVEGCPPELLARGKAIATRCKGLPLMILVVAGVLSNMEPGIWEEIEESLKKGNLPTTEECQEIIELSYNNLPDHLKPCFLYLGAYKEDEKVLVRELLWLWKAEGFVNKTERVCEEDVAYGYMMELIHRNLIMVAETGSRGRVKYCVLHDVLLDFCKTKGKHEHFLHSLHGHELGIYSQPSMLYRLHVNHESIVDFAESRLLFPYLRTLLFNDNCGMSHASKWYDILYNFCQSKLLRVLGLNGIFEFSFFPSAIQLLVHLRYLTLTSVGEILKIPSSIACLSNLETFIVLKGFEVLLPDTLWNMKKLRHMKASCLLWKLPTGNSEHLSSLENLQTLSCVSYSHDQTWKEVIRKLPNIRRLKCGLSLVEEQDGALKIFALDFLSQLESLHITQWGDKCVDQFQLPQSLKKLTLSQLNLPWSEISVIDKLPNLEVLKLLDGSFTGETWSVEEVTFPKLRFLKLEGLDLVSWTIDSEDSFPFLEILVLNYCELLEELPVCLAESSTLQMIEVCGCDTAADSINQIQEMKTEFGNEDLKILIE</sequence>
<dbReference type="InterPro" id="IPR058922">
    <property type="entry name" value="WHD_DRP"/>
</dbReference>
<keyword evidence="9" id="KW-0547">Nucleotide-binding</keyword>
<dbReference type="SUPFAM" id="SSF52058">
    <property type="entry name" value="L domain-like"/>
    <property type="match status" value="1"/>
</dbReference>
<dbReference type="InterPro" id="IPR032675">
    <property type="entry name" value="LRR_dom_sf"/>
</dbReference>
<keyword evidence="7" id="KW-0381">Hypersensitive response</keyword>
<evidence type="ECO:0000256" key="9">
    <source>
        <dbReference type="ARBA" id="ARBA00022741"/>
    </source>
</evidence>
<evidence type="ECO:0000313" key="18">
    <source>
        <dbReference type="Proteomes" id="UP001161247"/>
    </source>
</evidence>
<dbReference type="InterPro" id="IPR002182">
    <property type="entry name" value="NB-ARC"/>
</dbReference>
<evidence type="ECO:0000256" key="12">
    <source>
        <dbReference type="ARBA" id="ARBA00023054"/>
    </source>
</evidence>
<keyword evidence="6" id="KW-0433">Leucine-rich repeat</keyword>
<evidence type="ECO:0000256" key="8">
    <source>
        <dbReference type="ARBA" id="ARBA00022737"/>
    </source>
</evidence>
<dbReference type="Gene3D" id="1.10.8.430">
    <property type="entry name" value="Helical domain of apoptotic protease-activating factors"/>
    <property type="match status" value="1"/>
</dbReference>
<evidence type="ECO:0000256" key="6">
    <source>
        <dbReference type="ARBA" id="ARBA00022614"/>
    </source>
</evidence>
<dbReference type="InterPro" id="IPR027417">
    <property type="entry name" value="P-loop_NTPase"/>
</dbReference>
<dbReference type="InterPro" id="IPR036388">
    <property type="entry name" value="WH-like_DNA-bd_sf"/>
</dbReference>